<dbReference type="Proteomes" id="UP001056429">
    <property type="component" value="Unassembled WGS sequence"/>
</dbReference>
<organism evidence="1 2">
    <name type="scientific">Oceanirhabdus seepicola</name>
    <dbReference type="NCBI Taxonomy" id="2828781"/>
    <lineage>
        <taxon>Bacteria</taxon>
        <taxon>Bacillati</taxon>
        <taxon>Bacillota</taxon>
        <taxon>Clostridia</taxon>
        <taxon>Eubacteriales</taxon>
        <taxon>Clostridiaceae</taxon>
        <taxon>Oceanirhabdus</taxon>
    </lineage>
</organism>
<dbReference type="EMBL" id="JAGSOJ010000001">
    <property type="protein sequence ID" value="MCM1988220.1"/>
    <property type="molecule type" value="Genomic_DNA"/>
</dbReference>
<dbReference type="InterPro" id="IPR036086">
    <property type="entry name" value="ParB/Sulfiredoxin_sf"/>
</dbReference>
<keyword evidence="2" id="KW-1185">Reference proteome</keyword>
<dbReference type="CDD" id="cd16387">
    <property type="entry name" value="ParB_N_Srx"/>
    <property type="match status" value="1"/>
</dbReference>
<protein>
    <submittedName>
        <fullName evidence="1">ParB N-terminal domain-containing protein</fullName>
    </submittedName>
</protein>
<reference evidence="1" key="2">
    <citation type="submission" date="2021-04" db="EMBL/GenBank/DDBJ databases">
        <authorList>
            <person name="Dong X."/>
        </authorList>
    </citation>
    <scope>NUCLEOTIDE SEQUENCE</scope>
    <source>
        <strain evidence="1">ZWT</strain>
    </source>
</reference>
<gene>
    <name evidence="1" type="ORF">KDK92_00595</name>
</gene>
<sequence length="149" mass="17666">MDKLLFNVDEAIEFSKRGEIEKWVHLFLNSVGNNKAFSEGLKIQKRYWIGPIFIELDKLSRCCGPEPEMQYFNSPESWEMQIEKFQKLIRNGWDMPPLIVQNTEGKLVVNDGNHRIEAMKRENIHKCWAIIWESDSEDNIKQFEQYLVS</sequence>
<dbReference type="Gene3D" id="3.90.1530.10">
    <property type="entry name" value="Conserved hypothetical protein from pyrococcus furiosus pfu- 392566-001, ParB domain"/>
    <property type="match status" value="1"/>
</dbReference>
<evidence type="ECO:0000313" key="2">
    <source>
        <dbReference type="Proteomes" id="UP001056429"/>
    </source>
</evidence>
<comment type="caution">
    <text evidence="1">The sequence shown here is derived from an EMBL/GenBank/DDBJ whole genome shotgun (WGS) entry which is preliminary data.</text>
</comment>
<name>A0A9J6NVZ0_9CLOT</name>
<evidence type="ECO:0000313" key="1">
    <source>
        <dbReference type="EMBL" id="MCM1988220.1"/>
    </source>
</evidence>
<reference evidence="1" key="1">
    <citation type="journal article" date="2021" name="mSystems">
        <title>Bacteria and Archaea Synergistically Convert Glycine Betaine to Biogenic Methane in the Formosa Cold Seep of the South China Sea.</title>
        <authorList>
            <person name="Li L."/>
            <person name="Zhang W."/>
            <person name="Zhang S."/>
            <person name="Song L."/>
            <person name="Sun Q."/>
            <person name="Zhang H."/>
            <person name="Xiang H."/>
            <person name="Dong X."/>
        </authorList>
    </citation>
    <scope>NUCLEOTIDE SEQUENCE</scope>
    <source>
        <strain evidence="1">ZWT</strain>
    </source>
</reference>
<dbReference type="SUPFAM" id="SSF110849">
    <property type="entry name" value="ParB/Sulfiredoxin"/>
    <property type="match status" value="1"/>
</dbReference>
<accession>A0A9J6NVZ0</accession>
<dbReference type="RefSeq" id="WP_250857078.1">
    <property type="nucleotide sequence ID" value="NZ_JAGSOJ010000001.1"/>
</dbReference>
<proteinExistence type="predicted"/>
<dbReference type="AlphaFoldDB" id="A0A9J6NVZ0"/>